<name>A0A2T3NNV3_9GAMM</name>
<evidence type="ECO:0000313" key="3">
    <source>
        <dbReference type="Proteomes" id="UP000241771"/>
    </source>
</evidence>
<dbReference type="InterPro" id="IPR000595">
    <property type="entry name" value="cNMP-bd_dom"/>
</dbReference>
<reference evidence="2 3" key="1">
    <citation type="submission" date="2018-01" db="EMBL/GenBank/DDBJ databases">
        <title>Whole genome sequencing of Histamine producing bacteria.</title>
        <authorList>
            <person name="Butler K."/>
        </authorList>
    </citation>
    <scope>NUCLEOTIDE SEQUENCE [LARGE SCALE GENOMIC DNA]</scope>
    <source>
        <strain evidence="2 3">DSM 100436</strain>
    </source>
</reference>
<sequence>MDPFLCLKHTYQVDDGLAKLILEKGKVKSVKKGSFLYYQDEWSDFIAMPISGIFGIFPTSNNSHFTFYNLITPGIIVNEVQYLLEGGSHTDVKAITDSMVIILPFFVVKQLIELAPDFLLMLSKSLAKKQRFSHTLFHLRAEKDAYLKVTGALKAISDVTEDGHIPLNIIALASLLSMSRNVVGKEIKRLIALGVITKKLLGYRLNSSVP</sequence>
<comment type="caution">
    <text evidence="2">The sequence shown here is derived from an EMBL/GenBank/DDBJ whole genome shotgun (WGS) entry which is preliminary data.</text>
</comment>
<dbReference type="InterPro" id="IPR018490">
    <property type="entry name" value="cNMP-bd_dom_sf"/>
</dbReference>
<feature type="domain" description="Cyclic nucleotide-binding" evidence="1">
    <location>
        <begin position="28"/>
        <end position="112"/>
    </location>
</feature>
<dbReference type="AlphaFoldDB" id="A0A2T3NNV3"/>
<dbReference type="Gene3D" id="2.60.120.10">
    <property type="entry name" value="Jelly Rolls"/>
    <property type="match status" value="1"/>
</dbReference>
<dbReference type="Pfam" id="PF00027">
    <property type="entry name" value="cNMP_binding"/>
    <property type="match status" value="1"/>
</dbReference>
<organism evidence="2 3">
    <name type="scientific">Photobacterium sanctipauli</name>
    <dbReference type="NCBI Taxonomy" id="1342794"/>
    <lineage>
        <taxon>Bacteria</taxon>
        <taxon>Pseudomonadati</taxon>
        <taxon>Pseudomonadota</taxon>
        <taxon>Gammaproteobacteria</taxon>
        <taxon>Vibrionales</taxon>
        <taxon>Vibrionaceae</taxon>
        <taxon>Photobacterium</taxon>
    </lineage>
</organism>
<dbReference type="EMBL" id="PYMA01000014">
    <property type="protein sequence ID" value="PSW17647.1"/>
    <property type="molecule type" value="Genomic_DNA"/>
</dbReference>
<dbReference type="SUPFAM" id="SSF51206">
    <property type="entry name" value="cAMP-binding domain-like"/>
    <property type="match status" value="1"/>
</dbReference>
<accession>A0A2T3NNV3</accession>
<keyword evidence="3" id="KW-1185">Reference proteome</keyword>
<dbReference type="RefSeq" id="WP_036828670.1">
    <property type="nucleotide sequence ID" value="NZ_PYMA01000014.1"/>
</dbReference>
<proteinExistence type="predicted"/>
<evidence type="ECO:0000313" key="2">
    <source>
        <dbReference type="EMBL" id="PSW17647.1"/>
    </source>
</evidence>
<gene>
    <name evidence="2" type="ORF">C9I98_19215</name>
</gene>
<dbReference type="OrthoDB" id="5864396at2"/>
<evidence type="ECO:0000259" key="1">
    <source>
        <dbReference type="Pfam" id="PF00027"/>
    </source>
</evidence>
<dbReference type="Proteomes" id="UP000241771">
    <property type="component" value="Unassembled WGS sequence"/>
</dbReference>
<protein>
    <submittedName>
        <fullName evidence="2">Crp/Fnr family transcriptional regulator</fullName>
    </submittedName>
</protein>
<dbReference type="InterPro" id="IPR014710">
    <property type="entry name" value="RmlC-like_jellyroll"/>
</dbReference>